<dbReference type="PANTHER" id="PTHR37813">
    <property type="entry name" value="FELS-2 PROPHAGE PROTEIN"/>
    <property type="match status" value="1"/>
</dbReference>
<proteinExistence type="predicted"/>
<dbReference type="Proteomes" id="UP000552709">
    <property type="component" value="Unassembled WGS sequence"/>
</dbReference>
<reference evidence="5 6" key="1">
    <citation type="submission" date="2020-08" db="EMBL/GenBank/DDBJ databases">
        <title>Genomic Encyclopedia of Type Strains, Phase IV (KMG-IV): sequencing the most valuable type-strain genomes for metagenomic binning, comparative biology and taxonomic classification.</title>
        <authorList>
            <person name="Goeker M."/>
        </authorList>
    </citation>
    <scope>NUCLEOTIDE SEQUENCE [LARGE SCALE GENOMIC DNA]</scope>
    <source>
        <strain evidence="5 6">DSM 27939</strain>
    </source>
</reference>
<feature type="domain" description="Phage tail tape measure protein" evidence="4">
    <location>
        <begin position="106"/>
        <end position="304"/>
    </location>
</feature>
<keyword evidence="3" id="KW-0472">Membrane</keyword>
<evidence type="ECO:0000313" key="5">
    <source>
        <dbReference type="EMBL" id="MBB5363097.1"/>
    </source>
</evidence>
<dbReference type="PANTHER" id="PTHR37813:SF1">
    <property type="entry name" value="FELS-2 PROPHAGE PROTEIN"/>
    <property type="match status" value="1"/>
</dbReference>
<dbReference type="RefSeq" id="WP_184131328.1">
    <property type="nucleotide sequence ID" value="NZ_JACHFL010000004.1"/>
</dbReference>
<dbReference type="InterPro" id="IPR010090">
    <property type="entry name" value="Phage_tape_meas"/>
</dbReference>
<keyword evidence="6" id="KW-1185">Reference proteome</keyword>
<organism evidence="5 6">
    <name type="scientific">Deinococcus humi</name>
    <dbReference type="NCBI Taxonomy" id="662880"/>
    <lineage>
        <taxon>Bacteria</taxon>
        <taxon>Thermotogati</taxon>
        <taxon>Deinococcota</taxon>
        <taxon>Deinococci</taxon>
        <taxon>Deinococcales</taxon>
        <taxon>Deinococcaceae</taxon>
        <taxon>Deinococcus</taxon>
    </lineage>
</organism>
<sequence>MTTQADVIVVDITGRDVGLEAALNQAEASAEGAGERAGSKFGNALKAGLGVATVGAVALVGALAAVGASSFNLATEAAQNVKDFESNLGATREEAEKLGTVAEQVFGDNWTGSLTEAGAAVATVRKEISGLADEDLRAVTGGVVAIAETFEQEQGSIAAAVDSLMKSTGISAQEATDFITKGFQKGLDSSGDFLDTLNEYAPQFEKSKIGAGELFSLLETGAGKGALGTDKIADAFKEFGLTIVDVSDDSKDVYKELGLNQEKLVKGINDGSISQAKAFEMVTNKLAEVKGQADRTRIGAAIFGGAGEDFANGLTKLDLTKTSIKDLGGATDSLNRRYENFSNYFSAMSRQIQVALLPVGKELLSLANDAMPYLQQAASWLGDRLPGWIKTGIDAVKQFGSGAINTYNTLKPVIGQVSDGVQKLSVFLERNKEILIPLTAGVAAGTAAFGLYRTALIVGAAAQAAWTTATTVATTASVAFRAAITFLTGPVGIAITIITALVAAGVYLYRNWDEVKAKAIAIWGAIRQVVMDAIGGALAWLRTVPGEMSEVAMDIIRGLMNGIKQGPRLILEAVKGLGHSIISGVKGVLGIRSPSTVMFDAGENVGQGLSNGITKTTPQVQKAAAGMSKAVISEVDKARAALEKDIRADAWVASLERATTAQLQHAQATARAAGDAEKYGAITTELTRRKDVATAATQRATDAAKAEADQLRQNRETIIKGEQQERYVEGLRSATAAHLASALATAKAGGEVDKYNAIKSEQARRENVATAATQKATDAAKAEADQLRQNRESILSSEQRERYVEGLRSATSAQLDSALATAKAGGEVDKYNAIRAEQTRRDKEVEDSTRKATEAAKAAADQLASNRKAITDGLRWGEYVEGLKGYSDDLLEAARKNALAAGDGEKFNVVLGEQKRRADEAAQALSALVDEQIREANSRYTDTKGAAESAERKGFVGQFGAGDVGLIKSLAAATGLSVGQIRADVFAALDDAKKFAPQAAAIIERVYADALAHRKSVTAEQARVMEQAAKDEEERIQRVLAAYVAAANERRVALEAAAAEEQRIEAATTARAVEMAGERRDQIVQTFRDETAAADDAAITFDFLNGLIVETVTLGGDPSGQLLDYLKNLATGSGEAAAAAQEVIDKFDVLVFRAQTPGPMDTTPVEARGTPVYEIMPEEPTAAGPIAPDLLGGRADAGLGAEVDALANLAVYRDEIRGLTDDELELAKADAVAAGERGKYNALLAEGAERAKLAADSAKLITDAESELHTLLSGETLPAYELKAQALERQAVLDEDQRVRLLQLADAIRAAGQAAAENADKLNVTLRVGGIDTGLKALDLYKSAIMGVGEVISKTFEDLVAGTGSGVNSILANMALMALGIVKQVATAIMAYEAQAIALALISGASFNFVQAGLALAAAAAVAGIVAGLESRVRGSGTSTAVPSPGAGGAPAPGAVAPPPNNSLVNIPNSAVTVVAAPEWTAVMVRVADKMERAADKFLDVAERGVRVRSTVRVEGGSSGGLGAFALTTP</sequence>
<gene>
    <name evidence="5" type="ORF">HNQ08_002195</name>
</gene>
<feature type="coiled-coil region" evidence="2">
    <location>
        <begin position="1022"/>
        <end position="1064"/>
    </location>
</feature>
<feature type="transmembrane region" description="Helical" evidence="3">
    <location>
        <begin position="521"/>
        <end position="541"/>
    </location>
</feature>
<protein>
    <submittedName>
        <fullName evidence="5">Phage-related minor tail protein</fullName>
    </submittedName>
</protein>
<accession>A0A7W8JTR8</accession>
<evidence type="ECO:0000256" key="2">
    <source>
        <dbReference type="SAM" id="Coils"/>
    </source>
</evidence>
<feature type="transmembrane region" description="Helical" evidence="3">
    <location>
        <begin position="490"/>
        <end position="509"/>
    </location>
</feature>
<evidence type="ECO:0000256" key="1">
    <source>
        <dbReference type="ARBA" id="ARBA00022612"/>
    </source>
</evidence>
<evidence type="ECO:0000259" key="4">
    <source>
        <dbReference type="Pfam" id="PF10145"/>
    </source>
</evidence>
<evidence type="ECO:0000313" key="6">
    <source>
        <dbReference type="Proteomes" id="UP000552709"/>
    </source>
</evidence>
<feature type="transmembrane region" description="Helical" evidence="3">
    <location>
        <begin position="434"/>
        <end position="452"/>
    </location>
</feature>
<keyword evidence="1" id="KW-1188">Viral release from host cell</keyword>
<feature type="coiled-coil region" evidence="2">
    <location>
        <begin position="911"/>
        <end position="953"/>
    </location>
</feature>
<keyword evidence="3" id="KW-0812">Transmembrane</keyword>
<feature type="transmembrane region" description="Helical" evidence="3">
    <location>
        <begin position="464"/>
        <end position="484"/>
    </location>
</feature>
<dbReference type="EMBL" id="JACHFL010000004">
    <property type="protein sequence ID" value="MBB5363097.1"/>
    <property type="molecule type" value="Genomic_DNA"/>
</dbReference>
<evidence type="ECO:0000256" key="3">
    <source>
        <dbReference type="SAM" id="Phobius"/>
    </source>
</evidence>
<dbReference type="Pfam" id="PF10145">
    <property type="entry name" value="PhageMin_Tail"/>
    <property type="match status" value="1"/>
</dbReference>
<keyword evidence="3" id="KW-1133">Transmembrane helix</keyword>
<keyword evidence="2" id="KW-0175">Coiled coil</keyword>
<comment type="caution">
    <text evidence="5">The sequence shown here is derived from an EMBL/GenBank/DDBJ whole genome shotgun (WGS) entry which is preliminary data.</text>
</comment>
<name>A0A7W8JTR8_9DEIO</name>